<comment type="caution">
    <text evidence="3">The sequence shown here is derived from an EMBL/GenBank/DDBJ whole genome shotgun (WGS) entry which is preliminary data.</text>
</comment>
<dbReference type="Proteomes" id="UP000239590">
    <property type="component" value="Unassembled WGS sequence"/>
</dbReference>
<keyword evidence="2" id="KW-0732">Signal</keyword>
<keyword evidence="4" id="KW-1185">Reference proteome</keyword>
<reference evidence="4" key="1">
    <citation type="submission" date="2018-02" db="EMBL/GenBank/DDBJ databases">
        <title>Genome sequencing of Solimonas sp. HR-BB.</title>
        <authorList>
            <person name="Lee Y."/>
            <person name="Jeon C.O."/>
        </authorList>
    </citation>
    <scope>NUCLEOTIDE SEQUENCE [LARGE SCALE GENOMIC DNA]</scope>
    <source>
        <strain evidence="4">HR-U</strain>
    </source>
</reference>
<gene>
    <name evidence="3" type="ORF">C5O19_01055</name>
</gene>
<dbReference type="EMBL" id="PTRA01000001">
    <property type="protein sequence ID" value="PQA58298.1"/>
    <property type="molecule type" value="Genomic_DNA"/>
</dbReference>
<protein>
    <recommendedName>
        <fullName evidence="5">DUF4890 domain-containing protein</fullName>
    </recommendedName>
</protein>
<accession>A0A2S7IKZ2</accession>
<feature type="signal peptide" evidence="2">
    <location>
        <begin position="1"/>
        <end position="20"/>
    </location>
</feature>
<dbReference type="RefSeq" id="WP_104709526.1">
    <property type="nucleotide sequence ID" value="NZ_PTRA01000001.1"/>
</dbReference>
<proteinExistence type="predicted"/>
<evidence type="ECO:0000256" key="2">
    <source>
        <dbReference type="SAM" id="SignalP"/>
    </source>
</evidence>
<feature type="region of interest" description="Disordered" evidence="1">
    <location>
        <begin position="100"/>
        <end position="124"/>
    </location>
</feature>
<feature type="chain" id="PRO_5015454864" description="DUF4890 domain-containing protein" evidence="2">
    <location>
        <begin position="21"/>
        <end position="124"/>
    </location>
</feature>
<dbReference type="AlphaFoldDB" id="A0A2S7IKZ2"/>
<organism evidence="3 4">
    <name type="scientific">Siphonobacter curvatus</name>
    <dbReference type="NCBI Taxonomy" id="2094562"/>
    <lineage>
        <taxon>Bacteria</taxon>
        <taxon>Pseudomonadati</taxon>
        <taxon>Bacteroidota</taxon>
        <taxon>Cytophagia</taxon>
        <taxon>Cytophagales</taxon>
        <taxon>Cytophagaceae</taxon>
        <taxon>Siphonobacter</taxon>
    </lineage>
</organism>
<evidence type="ECO:0000313" key="3">
    <source>
        <dbReference type="EMBL" id="PQA58298.1"/>
    </source>
</evidence>
<dbReference type="OrthoDB" id="983012at2"/>
<evidence type="ECO:0000256" key="1">
    <source>
        <dbReference type="SAM" id="MobiDB-lite"/>
    </source>
</evidence>
<evidence type="ECO:0000313" key="4">
    <source>
        <dbReference type="Proteomes" id="UP000239590"/>
    </source>
</evidence>
<sequence>MKKLVFSLGALLLATTLTFAQGEMGRSPEERAQRQTEQLTKQLNLSADQAAKVKTLSDERMKQMQEMRASGARPDRQKMQELQENYEAKLKPILSTEQWTQYEKMREEQRNRMREGRRGGPGSN</sequence>
<feature type="region of interest" description="Disordered" evidence="1">
    <location>
        <begin position="21"/>
        <end position="43"/>
    </location>
</feature>
<feature type="compositionally biased region" description="Basic and acidic residues" evidence="1">
    <location>
        <begin position="103"/>
        <end position="118"/>
    </location>
</feature>
<evidence type="ECO:0008006" key="5">
    <source>
        <dbReference type="Google" id="ProtNLM"/>
    </source>
</evidence>
<name>A0A2S7IKZ2_9BACT</name>